<evidence type="ECO:0000256" key="12">
    <source>
        <dbReference type="ARBA" id="ARBA00023136"/>
    </source>
</evidence>
<comment type="cofactor">
    <cofactor evidence="1 13">
        <name>heme</name>
        <dbReference type="ChEBI" id="CHEBI:30413"/>
    </cofactor>
</comment>
<dbReference type="InterPro" id="IPR002401">
    <property type="entry name" value="Cyt_P450_E_grp-I"/>
</dbReference>
<organism evidence="15 16">
    <name type="scientific">Rhodnius prolixus</name>
    <name type="common">Triatomid bug</name>
    <dbReference type="NCBI Taxonomy" id="13249"/>
    <lineage>
        <taxon>Eukaryota</taxon>
        <taxon>Metazoa</taxon>
        <taxon>Ecdysozoa</taxon>
        <taxon>Arthropoda</taxon>
        <taxon>Hexapoda</taxon>
        <taxon>Insecta</taxon>
        <taxon>Pterygota</taxon>
        <taxon>Neoptera</taxon>
        <taxon>Paraneoptera</taxon>
        <taxon>Hemiptera</taxon>
        <taxon>Heteroptera</taxon>
        <taxon>Panheteroptera</taxon>
        <taxon>Cimicomorpha</taxon>
        <taxon>Reduviidae</taxon>
        <taxon>Triatominae</taxon>
        <taxon>Rhodnius</taxon>
    </lineage>
</organism>
<keyword evidence="5 13" id="KW-0349">Heme</keyword>
<evidence type="ECO:0000256" key="14">
    <source>
        <dbReference type="RuleBase" id="RU000461"/>
    </source>
</evidence>
<dbReference type="InterPro" id="IPR036396">
    <property type="entry name" value="Cyt_P450_sf"/>
</dbReference>
<evidence type="ECO:0000256" key="3">
    <source>
        <dbReference type="ARBA" id="ARBA00004406"/>
    </source>
</evidence>
<dbReference type="SUPFAM" id="SSF48264">
    <property type="entry name" value="Cytochrome P450"/>
    <property type="match status" value="1"/>
</dbReference>
<accession>T1HTB4</accession>
<evidence type="ECO:0000256" key="7">
    <source>
        <dbReference type="ARBA" id="ARBA00022824"/>
    </source>
</evidence>
<dbReference type="PRINTS" id="PR00385">
    <property type="entry name" value="P450"/>
</dbReference>
<dbReference type="STRING" id="13249.T1HTB4"/>
<keyword evidence="16" id="KW-1185">Reference proteome</keyword>
<dbReference type="InterPro" id="IPR001128">
    <property type="entry name" value="Cyt_P450"/>
</dbReference>
<evidence type="ECO:0000256" key="8">
    <source>
        <dbReference type="ARBA" id="ARBA00022848"/>
    </source>
</evidence>
<reference evidence="15" key="1">
    <citation type="submission" date="2015-05" db="UniProtKB">
        <authorList>
            <consortium name="EnsemblMetazoa"/>
        </authorList>
    </citation>
    <scope>IDENTIFICATION</scope>
</reference>
<sequence length="216" mass="24939">MDLDGLSHLGTDFIIAGTDTTSVILSGCLFCLASYPEYQEEVYKEQVEIMGNSLDAPSKSQLAEMHYLDRVINEALRIWAPIGIHRLAEEDIKLGDYWFNFNDKYTIPKGTAIDISLYMMNRNSKYYEKPFDFYPDHFLPDKIAARPKSSFCVFSTGVRGCPGKYYGLLSMKMTVSRVIRRFRLSTKTHFLNLEYVHKLMLEPLDGFIIELEKRKS</sequence>
<evidence type="ECO:0000256" key="11">
    <source>
        <dbReference type="ARBA" id="ARBA00023033"/>
    </source>
</evidence>
<evidence type="ECO:0000256" key="4">
    <source>
        <dbReference type="ARBA" id="ARBA00010617"/>
    </source>
</evidence>
<evidence type="ECO:0000256" key="10">
    <source>
        <dbReference type="ARBA" id="ARBA00023004"/>
    </source>
</evidence>
<keyword evidence="8" id="KW-0492">Microsome</keyword>
<dbReference type="GO" id="GO:0016705">
    <property type="term" value="F:oxidoreductase activity, acting on paired donors, with incorporation or reduction of molecular oxygen"/>
    <property type="evidence" value="ECO:0007669"/>
    <property type="project" value="InterPro"/>
</dbReference>
<name>T1HTB4_RHOPR</name>
<dbReference type="PRINTS" id="PR00463">
    <property type="entry name" value="EP450I"/>
</dbReference>
<evidence type="ECO:0000256" key="6">
    <source>
        <dbReference type="ARBA" id="ARBA00022723"/>
    </source>
</evidence>
<dbReference type="GO" id="GO:0004497">
    <property type="term" value="F:monooxygenase activity"/>
    <property type="evidence" value="ECO:0007669"/>
    <property type="project" value="UniProtKB-KW"/>
</dbReference>
<dbReference type="GO" id="GO:0005506">
    <property type="term" value="F:iron ion binding"/>
    <property type="evidence" value="ECO:0007669"/>
    <property type="project" value="InterPro"/>
</dbReference>
<dbReference type="VEuPathDB" id="VectorBase:RPRC007284"/>
<dbReference type="InterPro" id="IPR017972">
    <property type="entry name" value="Cyt_P450_CS"/>
</dbReference>
<keyword evidence="7" id="KW-0256">Endoplasmic reticulum</keyword>
<dbReference type="HOGENOM" id="CLU_001570_5_7_1"/>
<dbReference type="EMBL" id="ACPB03021702">
    <property type="status" value="NOT_ANNOTATED_CDS"/>
    <property type="molecule type" value="Genomic_DNA"/>
</dbReference>
<keyword evidence="9 14" id="KW-0560">Oxidoreductase</keyword>
<dbReference type="PROSITE" id="PS00086">
    <property type="entry name" value="CYTOCHROME_P450"/>
    <property type="match status" value="1"/>
</dbReference>
<evidence type="ECO:0000256" key="9">
    <source>
        <dbReference type="ARBA" id="ARBA00023002"/>
    </source>
</evidence>
<feature type="binding site" description="axial binding residue" evidence="13">
    <location>
        <position position="161"/>
    </location>
    <ligand>
        <name>heme</name>
        <dbReference type="ChEBI" id="CHEBI:30413"/>
    </ligand>
    <ligandPart>
        <name>Fe</name>
        <dbReference type="ChEBI" id="CHEBI:18248"/>
    </ligandPart>
</feature>
<dbReference type="PANTHER" id="PTHR24291:SF189">
    <property type="entry name" value="CYTOCHROME P450 4C3-RELATED"/>
    <property type="match status" value="1"/>
</dbReference>
<dbReference type="EnsemblMetazoa" id="RPRC007284-RA">
    <property type="protein sequence ID" value="RPRC007284-PA"/>
    <property type="gene ID" value="RPRC007284"/>
</dbReference>
<dbReference type="Pfam" id="PF00067">
    <property type="entry name" value="p450"/>
    <property type="match status" value="1"/>
</dbReference>
<evidence type="ECO:0000313" key="16">
    <source>
        <dbReference type="Proteomes" id="UP000015103"/>
    </source>
</evidence>
<dbReference type="InParanoid" id="T1HTB4"/>
<dbReference type="InterPro" id="IPR050196">
    <property type="entry name" value="Cytochrome_P450_Monoox"/>
</dbReference>
<protein>
    <submittedName>
        <fullName evidence="15">Uncharacterized protein</fullName>
    </submittedName>
</protein>
<dbReference type="OMA" id="NEHMGAN"/>
<dbReference type="eggNOG" id="KOG0157">
    <property type="taxonomic scope" value="Eukaryota"/>
</dbReference>
<comment type="subcellular location">
    <subcellularLocation>
        <location evidence="3">Endoplasmic reticulum membrane</location>
        <topology evidence="3">Peripheral membrane protein</topology>
    </subcellularLocation>
    <subcellularLocation>
        <location evidence="2">Microsome membrane</location>
        <topology evidence="2">Peripheral membrane protein</topology>
    </subcellularLocation>
</comment>
<comment type="similarity">
    <text evidence="4 14">Belongs to the cytochrome P450 family.</text>
</comment>
<keyword evidence="12" id="KW-0472">Membrane</keyword>
<dbReference type="Gene3D" id="1.10.630.10">
    <property type="entry name" value="Cytochrome P450"/>
    <property type="match status" value="1"/>
</dbReference>
<dbReference type="AlphaFoldDB" id="T1HTB4"/>
<proteinExistence type="inferred from homology"/>
<evidence type="ECO:0000256" key="1">
    <source>
        <dbReference type="ARBA" id="ARBA00001971"/>
    </source>
</evidence>
<keyword evidence="10 13" id="KW-0408">Iron</keyword>
<evidence type="ECO:0000256" key="13">
    <source>
        <dbReference type="PIRSR" id="PIRSR602401-1"/>
    </source>
</evidence>
<dbReference type="GO" id="GO:0020037">
    <property type="term" value="F:heme binding"/>
    <property type="evidence" value="ECO:0007669"/>
    <property type="project" value="InterPro"/>
</dbReference>
<dbReference type="PANTHER" id="PTHR24291">
    <property type="entry name" value="CYTOCHROME P450 FAMILY 4"/>
    <property type="match status" value="1"/>
</dbReference>
<evidence type="ECO:0000313" key="15">
    <source>
        <dbReference type="EnsemblMetazoa" id="RPRC007284-PA"/>
    </source>
</evidence>
<keyword evidence="6 13" id="KW-0479">Metal-binding</keyword>
<evidence type="ECO:0000256" key="5">
    <source>
        <dbReference type="ARBA" id="ARBA00022617"/>
    </source>
</evidence>
<dbReference type="GO" id="GO:0005789">
    <property type="term" value="C:endoplasmic reticulum membrane"/>
    <property type="evidence" value="ECO:0007669"/>
    <property type="project" value="UniProtKB-SubCell"/>
</dbReference>
<keyword evidence="11 14" id="KW-0503">Monooxygenase</keyword>
<dbReference type="Proteomes" id="UP000015103">
    <property type="component" value="Unassembled WGS sequence"/>
</dbReference>
<evidence type="ECO:0000256" key="2">
    <source>
        <dbReference type="ARBA" id="ARBA00004174"/>
    </source>
</evidence>